<sequence>MENIEIKHSNTLDRGIVHIMFGVRCLKKLIRLPIPKSNFFGRASIASKNPLEQRYVNDIKTCKKANHISGEIAPQKKRSNDQKLAVEQKSVILKAKGDRDSYETDCS</sequence>
<protein>
    <submittedName>
        <fullName evidence="1">Uncharacterized protein</fullName>
    </submittedName>
</protein>
<dbReference type="EMBL" id="HACM01009993">
    <property type="protein sequence ID" value="CRZ10435.1"/>
    <property type="molecule type" value="Transcribed_RNA"/>
</dbReference>
<name>A0A0H5R8I7_9EUKA</name>
<reference evidence="1" key="1">
    <citation type="submission" date="2015-04" db="EMBL/GenBank/DDBJ databases">
        <title>The genome sequence of the plant pathogenic Rhizarian Plasmodiophora brassicae reveals insights in its biotrophic life cycle and the origin of chitin synthesis.</title>
        <authorList>
            <person name="Schwelm A."/>
            <person name="Fogelqvist J."/>
            <person name="Knaust A."/>
            <person name="Julke S."/>
            <person name="Lilja T."/>
            <person name="Dhandapani V."/>
            <person name="Bonilla-Rosso G."/>
            <person name="Karlsson M."/>
            <person name="Shevchenko A."/>
            <person name="Choi S.R."/>
            <person name="Kim H.G."/>
            <person name="Park J.Y."/>
            <person name="Lim Y.P."/>
            <person name="Ludwig-Muller J."/>
            <person name="Dixelius C."/>
        </authorList>
    </citation>
    <scope>NUCLEOTIDE SEQUENCE</scope>
    <source>
        <tissue evidence="1">Potato root galls</tissue>
    </source>
</reference>
<evidence type="ECO:0000313" key="1">
    <source>
        <dbReference type="EMBL" id="CRZ10435.1"/>
    </source>
</evidence>
<dbReference type="AlphaFoldDB" id="A0A0H5R8I7"/>
<organism evidence="1">
    <name type="scientific">Spongospora subterranea</name>
    <dbReference type="NCBI Taxonomy" id="70186"/>
    <lineage>
        <taxon>Eukaryota</taxon>
        <taxon>Sar</taxon>
        <taxon>Rhizaria</taxon>
        <taxon>Endomyxa</taxon>
        <taxon>Phytomyxea</taxon>
        <taxon>Plasmodiophorida</taxon>
        <taxon>Plasmodiophoridae</taxon>
        <taxon>Spongospora</taxon>
    </lineage>
</organism>
<proteinExistence type="predicted"/>
<accession>A0A0H5R8I7</accession>